<evidence type="ECO:0000313" key="4">
    <source>
        <dbReference type="EMBL" id="EUC36336.1"/>
    </source>
</evidence>
<dbReference type="InterPro" id="IPR002110">
    <property type="entry name" value="Ankyrin_rpt"/>
</dbReference>
<organism evidence="4 5">
    <name type="scientific">Cochliobolus carbonum (strain 26-R-13)</name>
    <name type="common">Maize leaf spot fungus</name>
    <name type="synonym">Bipolaris zeicola</name>
    <dbReference type="NCBI Taxonomy" id="930089"/>
    <lineage>
        <taxon>Eukaryota</taxon>
        <taxon>Fungi</taxon>
        <taxon>Dikarya</taxon>
        <taxon>Ascomycota</taxon>
        <taxon>Pezizomycotina</taxon>
        <taxon>Dothideomycetes</taxon>
        <taxon>Pleosporomycetidae</taxon>
        <taxon>Pleosporales</taxon>
        <taxon>Pleosporineae</taxon>
        <taxon>Pleosporaceae</taxon>
        <taxon>Bipolaris</taxon>
    </lineage>
</organism>
<dbReference type="InterPro" id="IPR036770">
    <property type="entry name" value="Ankyrin_rpt-contain_sf"/>
</dbReference>
<dbReference type="GO" id="GO:0000976">
    <property type="term" value="F:transcription cis-regulatory region binding"/>
    <property type="evidence" value="ECO:0007669"/>
    <property type="project" value="TreeGrafter"/>
</dbReference>
<protein>
    <submittedName>
        <fullName evidence="4">Uncharacterized protein</fullName>
    </submittedName>
</protein>
<evidence type="ECO:0000313" key="5">
    <source>
        <dbReference type="Proteomes" id="UP000053841"/>
    </source>
</evidence>
<dbReference type="RefSeq" id="XP_007709433.1">
    <property type="nucleotide sequence ID" value="XM_007711243.1"/>
</dbReference>
<dbReference type="InterPro" id="IPR050663">
    <property type="entry name" value="Ankyrin-SOCS_Box"/>
</dbReference>
<accession>W6YY16</accession>
<keyword evidence="5" id="KW-1185">Reference proteome</keyword>
<dbReference type="Pfam" id="PF12796">
    <property type="entry name" value="Ank_2"/>
    <property type="match status" value="2"/>
</dbReference>
<feature type="repeat" description="ANK" evidence="3">
    <location>
        <begin position="16"/>
        <end position="50"/>
    </location>
</feature>
<proteinExistence type="predicted"/>
<gene>
    <name evidence="4" type="ORF">COCCADRAFT_88515</name>
</gene>
<dbReference type="PROSITE" id="PS50088">
    <property type="entry name" value="ANK_REPEAT"/>
    <property type="match status" value="3"/>
</dbReference>
<dbReference type="GO" id="GO:0005634">
    <property type="term" value="C:nucleus"/>
    <property type="evidence" value="ECO:0007669"/>
    <property type="project" value="TreeGrafter"/>
</dbReference>
<dbReference type="SMART" id="SM00248">
    <property type="entry name" value="ANK"/>
    <property type="match status" value="5"/>
</dbReference>
<name>W6YY16_COCC2</name>
<feature type="repeat" description="ANK" evidence="3">
    <location>
        <begin position="51"/>
        <end position="83"/>
    </location>
</feature>
<keyword evidence="1" id="KW-0677">Repeat</keyword>
<dbReference type="GO" id="GO:0045944">
    <property type="term" value="P:positive regulation of transcription by RNA polymerase II"/>
    <property type="evidence" value="ECO:0007669"/>
    <property type="project" value="TreeGrafter"/>
</dbReference>
<keyword evidence="2 3" id="KW-0040">ANK repeat</keyword>
<sequence>MVLLEAQANVNICDEWGQTPLHKAAANKSGNLAIVQQLIKHGAAIDLCDDVGDTVLHHALTGGSILCIKLLVEAQTDVNAANIQGMTPLHRAAARDDATILKCLLDLGASVEQTTKTGFTVLMSACLLGSHFQEKLEILLAAGADLHALDCYNHSVLVWAMYLEPRPDLLRFLLEQGADPKLGVSPLSYAVSQFAEDKTSTFPSRQDSAKEEWLVRKRNWEACIQILKEFGAE</sequence>
<dbReference type="HOGENOM" id="CLU_1189731_0_0_1"/>
<evidence type="ECO:0000256" key="1">
    <source>
        <dbReference type="ARBA" id="ARBA00022737"/>
    </source>
</evidence>
<dbReference type="GeneID" id="19152584"/>
<dbReference type="SUPFAM" id="SSF48403">
    <property type="entry name" value="Ankyrin repeat"/>
    <property type="match status" value="1"/>
</dbReference>
<reference evidence="4 5" key="1">
    <citation type="journal article" date="2013" name="PLoS Genet.">
        <title>Comparative genome structure, secondary metabolite, and effector coding capacity across Cochliobolus pathogens.</title>
        <authorList>
            <person name="Condon B.J."/>
            <person name="Leng Y."/>
            <person name="Wu D."/>
            <person name="Bushley K.E."/>
            <person name="Ohm R.A."/>
            <person name="Otillar R."/>
            <person name="Martin J."/>
            <person name="Schackwitz W."/>
            <person name="Grimwood J."/>
            <person name="MohdZainudin N."/>
            <person name="Xue C."/>
            <person name="Wang R."/>
            <person name="Manning V.A."/>
            <person name="Dhillon B."/>
            <person name="Tu Z.J."/>
            <person name="Steffenson B.J."/>
            <person name="Salamov A."/>
            <person name="Sun H."/>
            <person name="Lowry S."/>
            <person name="LaButti K."/>
            <person name="Han J."/>
            <person name="Copeland A."/>
            <person name="Lindquist E."/>
            <person name="Barry K."/>
            <person name="Schmutz J."/>
            <person name="Baker S.E."/>
            <person name="Ciuffetti L.M."/>
            <person name="Grigoriev I.V."/>
            <person name="Zhong S."/>
            <person name="Turgeon B.G."/>
        </authorList>
    </citation>
    <scope>NUCLEOTIDE SEQUENCE [LARGE SCALE GENOMIC DNA]</scope>
    <source>
        <strain evidence="4 5">26-R-13</strain>
    </source>
</reference>
<dbReference type="AlphaFoldDB" id="W6YY16"/>
<dbReference type="OrthoDB" id="3695581at2759"/>
<dbReference type="PANTHER" id="PTHR24193">
    <property type="entry name" value="ANKYRIN REPEAT PROTEIN"/>
    <property type="match status" value="1"/>
</dbReference>
<evidence type="ECO:0000256" key="2">
    <source>
        <dbReference type="ARBA" id="ARBA00023043"/>
    </source>
</evidence>
<evidence type="ECO:0000256" key="3">
    <source>
        <dbReference type="PROSITE-ProRule" id="PRU00023"/>
    </source>
</evidence>
<dbReference type="Gene3D" id="1.25.40.20">
    <property type="entry name" value="Ankyrin repeat-containing domain"/>
    <property type="match status" value="3"/>
</dbReference>
<feature type="repeat" description="ANK" evidence="3">
    <location>
        <begin position="84"/>
        <end position="116"/>
    </location>
</feature>
<dbReference type="STRING" id="930089.W6YY16"/>
<dbReference type="PANTHER" id="PTHR24193:SF121">
    <property type="entry name" value="ADA2A-CONTAINING COMPLEX COMPONENT 3, ISOFORM D"/>
    <property type="match status" value="1"/>
</dbReference>
<dbReference type="Proteomes" id="UP000053841">
    <property type="component" value="Unassembled WGS sequence"/>
</dbReference>
<dbReference type="eggNOG" id="KOG4177">
    <property type="taxonomic scope" value="Eukaryota"/>
</dbReference>
<dbReference type="PROSITE" id="PS50297">
    <property type="entry name" value="ANK_REP_REGION"/>
    <property type="match status" value="3"/>
</dbReference>
<dbReference type="KEGG" id="bze:COCCADRAFT_88515"/>
<dbReference type="EMBL" id="KI964563">
    <property type="protein sequence ID" value="EUC36336.1"/>
    <property type="molecule type" value="Genomic_DNA"/>
</dbReference>